<reference evidence="2 3" key="1">
    <citation type="journal article" date="2020" name="Nat. Food">
        <title>A phased Vanilla planifolia genome enables genetic improvement of flavour and production.</title>
        <authorList>
            <person name="Hasing T."/>
            <person name="Tang H."/>
            <person name="Brym M."/>
            <person name="Khazi F."/>
            <person name="Huang T."/>
            <person name="Chambers A.H."/>
        </authorList>
    </citation>
    <scope>NUCLEOTIDE SEQUENCE [LARGE SCALE GENOMIC DNA]</scope>
    <source>
        <tissue evidence="2">Leaf</tissue>
    </source>
</reference>
<dbReference type="EMBL" id="JADCNM010000001">
    <property type="protein sequence ID" value="KAG0500511.1"/>
    <property type="molecule type" value="Genomic_DNA"/>
</dbReference>
<dbReference type="Proteomes" id="UP000639772">
    <property type="component" value="Chromosome 1"/>
</dbReference>
<evidence type="ECO:0000256" key="1">
    <source>
        <dbReference type="SAM" id="Phobius"/>
    </source>
</evidence>
<comment type="caution">
    <text evidence="2">The sequence shown here is derived from an EMBL/GenBank/DDBJ whole genome shotgun (WGS) entry which is preliminary data.</text>
</comment>
<dbReference type="OrthoDB" id="1840737at2759"/>
<accession>A0A835RYB2</accession>
<gene>
    <name evidence="2" type="ORF">HPP92_000583</name>
</gene>
<protein>
    <submittedName>
        <fullName evidence="2">Uncharacterized protein</fullName>
    </submittedName>
</protein>
<name>A0A835RYB2_VANPL</name>
<keyword evidence="1" id="KW-0472">Membrane</keyword>
<evidence type="ECO:0000313" key="2">
    <source>
        <dbReference type="EMBL" id="KAG0500511.1"/>
    </source>
</evidence>
<keyword evidence="1" id="KW-1133">Transmembrane helix</keyword>
<keyword evidence="1" id="KW-0812">Transmembrane</keyword>
<organism evidence="2 3">
    <name type="scientific">Vanilla planifolia</name>
    <name type="common">Vanilla</name>
    <dbReference type="NCBI Taxonomy" id="51239"/>
    <lineage>
        <taxon>Eukaryota</taxon>
        <taxon>Viridiplantae</taxon>
        <taxon>Streptophyta</taxon>
        <taxon>Embryophyta</taxon>
        <taxon>Tracheophyta</taxon>
        <taxon>Spermatophyta</taxon>
        <taxon>Magnoliopsida</taxon>
        <taxon>Liliopsida</taxon>
        <taxon>Asparagales</taxon>
        <taxon>Orchidaceae</taxon>
        <taxon>Vanilloideae</taxon>
        <taxon>Vanilleae</taxon>
        <taxon>Vanilla</taxon>
    </lineage>
</organism>
<proteinExistence type="predicted"/>
<dbReference type="PANTHER" id="PTHR33237">
    <property type="entry name" value="F2P16.13 PROTEIN-RELATED"/>
    <property type="match status" value="1"/>
</dbReference>
<sequence length="138" mass="15061">MPRHLFSINVVSPASTAAKAILSGASFLLFCTLAVVACATHGRTWPWYAVNRRRHREPIISVHQVQPGDDDECVWKRSIIMGEKCQLPDFSGAIFYDSTGNLVAPGSADRAVTRPTQATKNINFSTKAGTSAIENQML</sequence>
<feature type="transmembrane region" description="Helical" evidence="1">
    <location>
        <begin position="20"/>
        <end position="39"/>
    </location>
</feature>
<dbReference type="PANTHER" id="PTHR33237:SF4">
    <property type="entry name" value="F14O23.12"/>
    <property type="match status" value="1"/>
</dbReference>
<dbReference type="AlphaFoldDB" id="A0A835RYB2"/>
<evidence type="ECO:0000313" key="3">
    <source>
        <dbReference type="Proteomes" id="UP000639772"/>
    </source>
</evidence>